<dbReference type="RefSeq" id="WP_156229858.1">
    <property type="nucleotide sequence ID" value="NZ_CP046455.1"/>
</dbReference>
<evidence type="ECO:0000313" key="2">
    <source>
        <dbReference type="Proteomes" id="UP000424462"/>
    </source>
</evidence>
<evidence type="ECO:0008006" key="3">
    <source>
        <dbReference type="Google" id="ProtNLM"/>
    </source>
</evidence>
<accession>A0A6B8WIH6</accession>
<keyword evidence="2" id="KW-1185">Reference proteome</keyword>
<sequence length="235" mass="24290">MTVVDPLHPLLNLGEVAELHESARAAIAAVHRRPVSLRHPEVTGSESVLRGARLSTLIDGHDIDLGSEPAGPLGQAISCYSLLAPGKLESSARTFGRAPLQVLARMDVLAGGDGVPVAAAGATRLRTLTQVIVGGAHDGLLPQIVHGEIASAQIFGPRSGLVARAACRLAAVHSGFDPRGLAVPESYLNRHRREYAMALAGFGGGPEGVGVFLELMFRAWEAGAAEAEAIAQAAA</sequence>
<dbReference type="Proteomes" id="UP000424462">
    <property type="component" value="Chromosome"/>
</dbReference>
<reference evidence="1 2" key="1">
    <citation type="submission" date="2019-11" db="EMBL/GenBank/DDBJ databases">
        <title>Complete genome sequence of Corynebacterium kalinowskii 1959, a novel Corynebacterium species isolated from soil of a small paddock in Vilsendorf, Germany.</title>
        <authorList>
            <person name="Schaffert L."/>
            <person name="Ruwe M."/>
            <person name="Milse J."/>
            <person name="Hanuschka K."/>
            <person name="Ortseifen V."/>
            <person name="Droste J."/>
            <person name="Brandt D."/>
            <person name="Schlueter L."/>
            <person name="Kutter Y."/>
            <person name="Vinke S."/>
            <person name="Viehoefer P."/>
            <person name="Jacob L."/>
            <person name="Luebke N.-C."/>
            <person name="Schulte-Berndt E."/>
            <person name="Hain C."/>
            <person name="Linder M."/>
            <person name="Schmidt P."/>
            <person name="Wollenschlaeger L."/>
            <person name="Luttermann T."/>
            <person name="Thieme E."/>
            <person name="Hassa J."/>
            <person name="Haak M."/>
            <person name="Wittchen M."/>
            <person name="Mentz A."/>
            <person name="Persicke M."/>
            <person name="Busche T."/>
            <person name="Ruckert C."/>
        </authorList>
    </citation>
    <scope>NUCLEOTIDE SEQUENCE [LARGE SCALE GENOMIC DNA]</scope>
    <source>
        <strain evidence="1 2">2039</strain>
    </source>
</reference>
<gene>
    <name evidence="1" type="ORF">COCCU_01590</name>
</gene>
<evidence type="ECO:0000313" key="1">
    <source>
        <dbReference type="EMBL" id="QGU06278.1"/>
    </source>
</evidence>
<proteinExistence type="predicted"/>
<dbReference type="KEGG" id="cok:COCCU_01590"/>
<dbReference type="AlphaFoldDB" id="A0A6B8WIH6"/>
<protein>
    <recommendedName>
        <fullName evidence="3">Oxidoreductase</fullName>
    </recommendedName>
</protein>
<name>A0A6B8WIH6_9CORY</name>
<dbReference type="EMBL" id="CP046455">
    <property type="protein sequence ID" value="QGU06278.1"/>
    <property type="molecule type" value="Genomic_DNA"/>
</dbReference>
<organism evidence="1 2">
    <name type="scientific">Corynebacterium occultum</name>
    <dbReference type="NCBI Taxonomy" id="2675219"/>
    <lineage>
        <taxon>Bacteria</taxon>
        <taxon>Bacillati</taxon>
        <taxon>Actinomycetota</taxon>
        <taxon>Actinomycetes</taxon>
        <taxon>Mycobacteriales</taxon>
        <taxon>Corynebacteriaceae</taxon>
        <taxon>Corynebacterium</taxon>
    </lineage>
</organism>